<dbReference type="EMBL" id="JAAHCF010000016">
    <property type="protein sequence ID" value="KAK8150462.1"/>
    <property type="molecule type" value="Genomic_DNA"/>
</dbReference>
<comment type="similarity">
    <text evidence="1">Belongs to the tryptophan dimethylallyltransferase family.</text>
</comment>
<evidence type="ECO:0008006" key="6">
    <source>
        <dbReference type="Google" id="ProtNLM"/>
    </source>
</evidence>
<name>A0AAW0S7X3_9HYPO</name>
<organism evidence="4 5">
    <name type="scientific">Beauveria asiatica</name>
    <dbReference type="NCBI Taxonomy" id="1069075"/>
    <lineage>
        <taxon>Eukaryota</taxon>
        <taxon>Fungi</taxon>
        <taxon>Dikarya</taxon>
        <taxon>Ascomycota</taxon>
        <taxon>Pezizomycotina</taxon>
        <taxon>Sordariomycetes</taxon>
        <taxon>Hypocreomycetidae</taxon>
        <taxon>Hypocreales</taxon>
        <taxon>Cordycipitaceae</taxon>
        <taxon>Beauveria</taxon>
    </lineage>
</organism>
<dbReference type="SFLD" id="SFLDG01162">
    <property type="entry name" value="I"/>
    <property type="match status" value="1"/>
</dbReference>
<feature type="binding site" evidence="3">
    <location>
        <position position="309"/>
    </location>
    <ligand>
        <name>dimethylallyl diphosphate</name>
        <dbReference type="ChEBI" id="CHEBI:57623"/>
    </ligand>
</feature>
<evidence type="ECO:0000256" key="3">
    <source>
        <dbReference type="PIRSR" id="PIRSR000509-1"/>
    </source>
</evidence>
<dbReference type="InterPro" id="IPR012148">
    <property type="entry name" value="ABBA_DMATS-like"/>
</dbReference>
<dbReference type="NCBIfam" id="TIGR03429">
    <property type="entry name" value="arom_pren_DMATS"/>
    <property type="match status" value="1"/>
</dbReference>
<feature type="binding site" evidence="3">
    <location>
        <position position="147"/>
    </location>
    <ligand>
        <name>dimethylallyl diphosphate</name>
        <dbReference type="ChEBI" id="CHEBI:57623"/>
    </ligand>
</feature>
<feature type="binding site" evidence="3">
    <location>
        <position position="237"/>
    </location>
    <ligand>
        <name>dimethylallyl diphosphate</name>
        <dbReference type="ChEBI" id="CHEBI:57623"/>
    </ligand>
</feature>
<dbReference type="GO" id="GO:0009820">
    <property type="term" value="P:alkaloid metabolic process"/>
    <property type="evidence" value="ECO:0007669"/>
    <property type="project" value="InterPro"/>
</dbReference>
<dbReference type="Pfam" id="PF11991">
    <property type="entry name" value="Trp_DMAT"/>
    <property type="match status" value="1"/>
</dbReference>
<evidence type="ECO:0000313" key="5">
    <source>
        <dbReference type="Proteomes" id="UP001397290"/>
    </source>
</evidence>
<gene>
    <name evidence="4" type="ORF">G3M48_001935</name>
</gene>
<protein>
    <recommendedName>
        <fullName evidence="6">Aromatic prenyltransferase</fullName>
    </recommendedName>
</protein>
<dbReference type="InterPro" id="IPR033964">
    <property type="entry name" value="ABBA"/>
</dbReference>
<proteinExistence type="inferred from homology"/>
<feature type="binding site" evidence="3">
    <location>
        <position position="235"/>
    </location>
    <ligand>
        <name>dimethylallyl diphosphate</name>
        <dbReference type="ChEBI" id="CHEBI:57623"/>
    </ligand>
</feature>
<reference evidence="4 5" key="1">
    <citation type="submission" date="2020-02" db="EMBL/GenBank/DDBJ databases">
        <title>Comparative genomics of the hypocrealean fungal genus Beauvera.</title>
        <authorList>
            <person name="Showalter D.N."/>
            <person name="Bushley K.E."/>
            <person name="Rehner S.A."/>
        </authorList>
    </citation>
    <scope>NUCLEOTIDE SEQUENCE [LARGE SCALE GENOMIC DNA]</scope>
    <source>
        <strain evidence="4 5">ARSEF4384</strain>
    </source>
</reference>
<feature type="binding site" evidence="3">
    <location>
        <position position="311"/>
    </location>
    <ligand>
        <name>dimethylallyl diphosphate</name>
        <dbReference type="ChEBI" id="CHEBI:57623"/>
    </ligand>
</feature>
<keyword evidence="2" id="KW-0808">Transferase</keyword>
<dbReference type="CDD" id="cd13929">
    <property type="entry name" value="PT-DMATS_CymD"/>
    <property type="match status" value="1"/>
</dbReference>
<dbReference type="AlphaFoldDB" id="A0AAW0S7X3"/>
<accession>A0AAW0S7X3</accession>
<evidence type="ECO:0000313" key="4">
    <source>
        <dbReference type="EMBL" id="KAK8150462.1"/>
    </source>
</evidence>
<dbReference type="PANTHER" id="PTHR40627">
    <property type="entry name" value="INDOLE PRENYLTRANSFERASE TDIB-RELATED"/>
    <property type="match status" value="1"/>
</dbReference>
<dbReference type="Proteomes" id="UP001397290">
    <property type="component" value="Unassembled WGS sequence"/>
</dbReference>
<dbReference type="PANTHER" id="PTHR40627:SF4">
    <property type="entry name" value="PRENYLTRANSFERASE ASQH1-RELATED"/>
    <property type="match status" value="1"/>
</dbReference>
<comment type="caution">
    <text evidence="4">The sequence shown here is derived from an EMBL/GenBank/DDBJ whole genome shotgun (WGS) entry which is preliminary data.</text>
</comment>
<keyword evidence="5" id="KW-1185">Reference proteome</keyword>
<feature type="binding site" evidence="3">
    <location>
        <position position="132"/>
    </location>
    <ligand>
        <name>L-tryptophan</name>
        <dbReference type="ChEBI" id="CHEBI:57912"/>
    </ligand>
</feature>
<evidence type="ECO:0000256" key="1">
    <source>
        <dbReference type="ARBA" id="ARBA00010209"/>
    </source>
</evidence>
<dbReference type="InterPro" id="IPR017795">
    <property type="entry name" value="ABBA_NscD-like"/>
</dbReference>
<feature type="binding site" evidence="3">
    <location>
        <position position="392"/>
    </location>
    <ligand>
        <name>dimethylallyl diphosphate</name>
        <dbReference type="ChEBI" id="CHEBI:57623"/>
    </ligand>
</feature>
<dbReference type="SFLD" id="SFLDS00036">
    <property type="entry name" value="Aromatic_Prenyltransferase"/>
    <property type="match status" value="1"/>
</dbReference>
<evidence type="ECO:0000256" key="2">
    <source>
        <dbReference type="ARBA" id="ARBA00022679"/>
    </source>
</evidence>
<feature type="binding site" evidence="3">
    <location>
        <position position="307"/>
    </location>
    <ligand>
        <name>dimethylallyl diphosphate</name>
        <dbReference type="ChEBI" id="CHEBI:57623"/>
    </ligand>
</feature>
<dbReference type="GO" id="GO:0016765">
    <property type="term" value="F:transferase activity, transferring alkyl or aryl (other than methyl) groups"/>
    <property type="evidence" value="ECO:0007669"/>
    <property type="project" value="InterPro"/>
</dbReference>
<sequence length="474" mass="53141">MNAPALKWIINVDKAMDIIPVIQLDIARLISRIKQALEAIDSKSPLFFEYASSPDHSIDSLDKTTHSELWDDNVGSMLSSMMQLAGYSCQSISIHRTFFSERVARSLGRFPTKDHEKHSWKSFMTDDHTPVELSWSWSEKKTTPVVRYAVEPIGWLAGTDADSLNTKASVVCLGDALAWAPTLDLHWYRHFLKKLTLNSWDDSHDQGKAEIAMANNPPSQTFIGFDLEKDSIVVKYYFIPSLKAAFTNQSNLDLVTQTILSMPEAKADASLRQSVDIVLDFIRSYPAAEQPQVEIFAIDCISPADSRLKIYIRTSNTTFNNMIDVMTLGGRIPTFSEPTVACLRGLWCSCFGVDDLPEVLSQSLRGKSHRTGGLLYYLELKTGSAHPSSKVYLPVRHYAKSDDQVARGLSKFLEKKGKCLEGGLSYYDGVTKLCQHRSLKDGLGFQTYITCTVKNEAISVNAYFNPETCKERRS</sequence>
<dbReference type="PIRSF" id="PIRSF000509">
    <property type="entry name" value="Trp_DMAT"/>
    <property type="match status" value="1"/>
</dbReference>